<keyword evidence="3" id="KW-1185">Reference proteome</keyword>
<gene>
    <name evidence="2" type="ORF">NLI96_g9152</name>
</gene>
<protein>
    <submittedName>
        <fullName evidence="2">Uncharacterized protein</fullName>
    </submittedName>
</protein>
<dbReference type="AlphaFoldDB" id="A0AAD5UY97"/>
<name>A0AAD5UY97_9APHY</name>
<organism evidence="2 3">
    <name type="scientific">Meripilus lineatus</name>
    <dbReference type="NCBI Taxonomy" id="2056292"/>
    <lineage>
        <taxon>Eukaryota</taxon>
        <taxon>Fungi</taxon>
        <taxon>Dikarya</taxon>
        <taxon>Basidiomycota</taxon>
        <taxon>Agaricomycotina</taxon>
        <taxon>Agaricomycetes</taxon>
        <taxon>Polyporales</taxon>
        <taxon>Meripilaceae</taxon>
        <taxon>Meripilus</taxon>
    </lineage>
</organism>
<evidence type="ECO:0000256" key="1">
    <source>
        <dbReference type="SAM" id="MobiDB-lite"/>
    </source>
</evidence>
<feature type="region of interest" description="Disordered" evidence="1">
    <location>
        <begin position="1"/>
        <end position="49"/>
    </location>
</feature>
<dbReference type="EMBL" id="JANAWD010000447">
    <property type="protein sequence ID" value="KAJ3479309.1"/>
    <property type="molecule type" value="Genomic_DNA"/>
</dbReference>
<accession>A0AAD5UY97</accession>
<proteinExistence type="predicted"/>
<evidence type="ECO:0000313" key="2">
    <source>
        <dbReference type="EMBL" id="KAJ3479309.1"/>
    </source>
</evidence>
<comment type="caution">
    <text evidence="2">The sequence shown here is derived from an EMBL/GenBank/DDBJ whole genome shotgun (WGS) entry which is preliminary data.</text>
</comment>
<sequence length="67" mass="7408">MAGGKTKRRGQFEMEVDESGQDVESTAAPADAAPAEGDEEEEADFPEINLEELLEDFDEMTLNDKEE</sequence>
<evidence type="ECO:0000313" key="3">
    <source>
        <dbReference type="Proteomes" id="UP001212997"/>
    </source>
</evidence>
<feature type="compositionally biased region" description="Acidic residues" evidence="1">
    <location>
        <begin position="36"/>
        <end position="49"/>
    </location>
</feature>
<dbReference type="Proteomes" id="UP001212997">
    <property type="component" value="Unassembled WGS sequence"/>
</dbReference>
<reference evidence="2" key="1">
    <citation type="submission" date="2022-07" db="EMBL/GenBank/DDBJ databases">
        <title>Genome Sequence of Physisporinus lineatus.</title>
        <authorList>
            <person name="Buettner E."/>
        </authorList>
    </citation>
    <scope>NUCLEOTIDE SEQUENCE</scope>
    <source>
        <strain evidence="2">VT162</strain>
    </source>
</reference>